<feature type="region of interest" description="Disordered" evidence="1">
    <location>
        <begin position="1"/>
        <end position="46"/>
    </location>
</feature>
<feature type="compositionally biased region" description="Basic residues" evidence="1">
    <location>
        <begin position="1"/>
        <end position="16"/>
    </location>
</feature>
<feature type="region of interest" description="Disordered" evidence="1">
    <location>
        <begin position="59"/>
        <end position="78"/>
    </location>
</feature>
<evidence type="ECO:0000256" key="1">
    <source>
        <dbReference type="SAM" id="MobiDB-lite"/>
    </source>
</evidence>
<sequence>MHRRSHHSCRRLAHRTPPHDLRATSIPLSLPMAGTPNTRGDECWHQRDSTTSAAAAACSRQTWRAKGPKQDSHTPIPSVGSSEACIFCLEELDMAGHLHTG</sequence>
<gene>
    <name evidence="2" type="ORF">AC578_3790</name>
</gene>
<reference evidence="2 3" key="1">
    <citation type="submission" date="2015-07" db="EMBL/GenBank/DDBJ databases">
        <title>Comparative genomics of the Sigatoka disease complex on banana suggests a link between parallel evolutionary changes in Pseudocercospora fijiensis and Pseudocercospora eumusae and increased virulence on the banana host.</title>
        <authorList>
            <person name="Chang T.-C."/>
            <person name="Salvucci A."/>
            <person name="Crous P.W."/>
            <person name="Stergiopoulos I."/>
        </authorList>
    </citation>
    <scope>NUCLEOTIDE SEQUENCE [LARGE SCALE GENOMIC DNA]</scope>
    <source>
        <strain evidence="2 3">CBS 114824</strain>
    </source>
</reference>
<accession>A0A139HFT1</accession>
<evidence type="ECO:0000313" key="2">
    <source>
        <dbReference type="EMBL" id="KXT01252.1"/>
    </source>
</evidence>
<organism evidence="2 3">
    <name type="scientific">Pseudocercospora eumusae</name>
    <dbReference type="NCBI Taxonomy" id="321146"/>
    <lineage>
        <taxon>Eukaryota</taxon>
        <taxon>Fungi</taxon>
        <taxon>Dikarya</taxon>
        <taxon>Ascomycota</taxon>
        <taxon>Pezizomycotina</taxon>
        <taxon>Dothideomycetes</taxon>
        <taxon>Dothideomycetidae</taxon>
        <taxon>Mycosphaerellales</taxon>
        <taxon>Mycosphaerellaceae</taxon>
        <taxon>Pseudocercospora</taxon>
    </lineage>
</organism>
<keyword evidence="3" id="KW-1185">Reference proteome</keyword>
<dbReference type="EMBL" id="LFZN01000059">
    <property type="protein sequence ID" value="KXT01252.1"/>
    <property type="molecule type" value="Genomic_DNA"/>
</dbReference>
<proteinExistence type="predicted"/>
<comment type="caution">
    <text evidence="2">The sequence shown here is derived from an EMBL/GenBank/DDBJ whole genome shotgun (WGS) entry which is preliminary data.</text>
</comment>
<dbReference type="Proteomes" id="UP000070133">
    <property type="component" value="Unassembled WGS sequence"/>
</dbReference>
<name>A0A139HFT1_9PEZI</name>
<dbReference type="EMBL" id="LFZN01000059">
    <property type="protein sequence ID" value="KXT01253.1"/>
    <property type="molecule type" value="Genomic_DNA"/>
</dbReference>
<evidence type="ECO:0000313" key="3">
    <source>
        <dbReference type="Proteomes" id="UP000070133"/>
    </source>
</evidence>
<dbReference type="AlphaFoldDB" id="A0A139HFT1"/>
<protein>
    <submittedName>
        <fullName evidence="2">Uncharacterized protein</fullName>
    </submittedName>
</protein>